<evidence type="ECO:0000313" key="3">
    <source>
        <dbReference type="Proteomes" id="UP001302676"/>
    </source>
</evidence>
<feature type="compositionally biased region" description="Low complexity" evidence="1">
    <location>
        <begin position="150"/>
        <end position="161"/>
    </location>
</feature>
<protein>
    <submittedName>
        <fullName evidence="2">Uncharacterized protein</fullName>
    </submittedName>
</protein>
<evidence type="ECO:0000256" key="1">
    <source>
        <dbReference type="SAM" id="MobiDB-lite"/>
    </source>
</evidence>
<accession>A0AAN6UYZ3</accession>
<sequence>MELFEASARQYPELGDFVRREVENLLRSRDTANGLSQGRSDCLFATSAAYISLVLSLLPRLADRLLKSPLIEDYIDSQVAEVDATTDFSDLTPITDLTERERGLRLLVERLKRLVDEFSKRPIIPSQPGRLASEPSALHPRSISSPTFPPLSTLIPSIPSPLDDRPPTTQPYLPQNMPVRPSMSREGFNPLAKAAYGESIRVDTPRDGLESPDLVPEQPPIARELVDANQLAHRGKGRHTCPHAFRCTKGGVNADGTLVIFERNSHFRY</sequence>
<reference evidence="2" key="1">
    <citation type="journal article" date="2023" name="Mol. Phylogenet. Evol.">
        <title>Genome-scale phylogeny and comparative genomics of the fungal order Sordariales.</title>
        <authorList>
            <person name="Hensen N."/>
            <person name="Bonometti L."/>
            <person name="Westerberg I."/>
            <person name="Brannstrom I.O."/>
            <person name="Guillou S."/>
            <person name="Cros-Aarteil S."/>
            <person name="Calhoun S."/>
            <person name="Haridas S."/>
            <person name="Kuo A."/>
            <person name="Mondo S."/>
            <person name="Pangilinan J."/>
            <person name="Riley R."/>
            <person name="LaButti K."/>
            <person name="Andreopoulos B."/>
            <person name="Lipzen A."/>
            <person name="Chen C."/>
            <person name="Yan M."/>
            <person name="Daum C."/>
            <person name="Ng V."/>
            <person name="Clum A."/>
            <person name="Steindorff A."/>
            <person name="Ohm R.A."/>
            <person name="Martin F."/>
            <person name="Silar P."/>
            <person name="Natvig D.O."/>
            <person name="Lalanne C."/>
            <person name="Gautier V."/>
            <person name="Ament-Velasquez S.L."/>
            <person name="Kruys A."/>
            <person name="Hutchinson M.I."/>
            <person name="Powell A.J."/>
            <person name="Barry K."/>
            <person name="Miller A.N."/>
            <person name="Grigoriev I.V."/>
            <person name="Debuchy R."/>
            <person name="Gladieux P."/>
            <person name="Hiltunen Thoren M."/>
            <person name="Johannesson H."/>
        </authorList>
    </citation>
    <scope>NUCLEOTIDE SEQUENCE</scope>
    <source>
        <strain evidence="2">CBS 141.50</strain>
    </source>
</reference>
<dbReference type="Proteomes" id="UP001302676">
    <property type="component" value="Unassembled WGS sequence"/>
</dbReference>
<comment type="caution">
    <text evidence="2">The sequence shown here is derived from an EMBL/GenBank/DDBJ whole genome shotgun (WGS) entry which is preliminary data.</text>
</comment>
<dbReference type="EMBL" id="MU853606">
    <property type="protein sequence ID" value="KAK4141812.1"/>
    <property type="molecule type" value="Genomic_DNA"/>
</dbReference>
<reference evidence="2" key="2">
    <citation type="submission" date="2023-05" db="EMBL/GenBank/DDBJ databases">
        <authorList>
            <consortium name="Lawrence Berkeley National Laboratory"/>
            <person name="Steindorff A."/>
            <person name="Hensen N."/>
            <person name="Bonometti L."/>
            <person name="Westerberg I."/>
            <person name="Brannstrom I.O."/>
            <person name="Guillou S."/>
            <person name="Cros-Aarteil S."/>
            <person name="Calhoun S."/>
            <person name="Haridas S."/>
            <person name="Kuo A."/>
            <person name="Mondo S."/>
            <person name="Pangilinan J."/>
            <person name="Riley R."/>
            <person name="Labutti K."/>
            <person name="Andreopoulos B."/>
            <person name="Lipzen A."/>
            <person name="Chen C."/>
            <person name="Yanf M."/>
            <person name="Daum C."/>
            <person name="Ng V."/>
            <person name="Clum A."/>
            <person name="Ohm R."/>
            <person name="Martin F."/>
            <person name="Silar P."/>
            <person name="Natvig D."/>
            <person name="Lalanne C."/>
            <person name="Gautier V."/>
            <person name="Ament-Velasquez S.L."/>
            <person name="Kruys A."/>
            <person name="Hutchinson M.I."/>
            <person name="Powell A.J."/>
            <person name="Barry K."/>
            <person name="Miller A.N."/>
            <person name="Grigoriev I.V."/>
            <person name="Debuchy R."/>
            <person name="Gladieux P."/>
            <person name="Thoren M.H."/>
            <person name="Johannesson H."/>
        </authorList>
    </citation>
    <scope>NUCLEOTIDE SEQUENCE</scope>
    <source>
        <strain evidence="2">CBS 141.50</strain>
    </source>
</reference>
<evidence type="ECO:0000313" key="2">
    <source>
        <dbReference type="EMBL" id="KAK4141812.1"/>
    </source>
</evidence>
<gene>
    <name evidence="2" type="ORF">C8A04DRAFT_30657</name>
</gene>
<organism evidence="2 3">
    <name type="scientific">Dichotomopilus funicola</name>
    <dbReference type="NCBI Taxonomy" id="1934379"/>
    <lineage>
        <taxon>Eukaryota</taxon>
        <taxon>Fungi</taxon>
        <taxon>Dikarya</taxon>
        <taxon>Ascomycota</taxon>
        <taxon>Pezizomycotina</taxon>
        <taxon>Sordariomycetes</taxon>
        <taxon>Sordariomycetidae</taxon>
        <taxon>Sordariales</taxon>
        <taxon>Chaetomiaceae</taxon>
        <taxon>Dichotomopilus</taxon>
    </lineage>
</organism>
<dbReference type="RefSeq" id="XP_062635183.1">
    <property type="nucleotide sequence ID" value="XM_062781463.1"/>
</dbReference>
<dbReference type="GeneID" id="87818076"/>
<name>A0AAN6UYZ3_9PEZI</name>
<keyword evidence="3" id="KW-1185">Reference proteome</keyword>
<proteinExistence type="predicted"/>
<feature type="region of interest" description="Disordered" evidence="1">
    <location>
        <begin position="126"/>
        <end position="182"/>
    </location>
</feature>
<dbReference type="AlphaFoldDB" id="A0AAN6UYZ3"/>